<dbReference type="AlphaFoldDB" id="A0A8R7TH99"/>
<dbReference type="Proteomes" id="UP000015106">
    <property type="component" value="Chromosome 2"/>
</dbReference>
<keyword evidence="1" id="KW-0812">Transmembrane</keyword>
<proteinExistence type="predicted"/>
<keyword evidence="1" id="KW-0472">Membrane</keyword>
<feature type="transmembrane region" description="Helical" evidence="1">
    <location>
        <begin position="12"/>
        <end position="32"/>
    </location>
</feature>
<evidence type="ECO:0000256" key="1">
    <source>
        <dbReference type="SAM" id="Phobius"/>
    </source>
</evidence>
<protein>
    <submittedName>
        <fullName evidence="2">Uncharacterized protein</fullName>
    </submittedName>
</protein>
<reference evidence="2" key="2">
    <citation type="submission" date="2018-03" db="EMBL/GenBank/DDBJ databases">
        <title>The Triticum urartu genome reveals the dynamic nature of wheat genome evolution.</title>
        <authorList>
            <person name="Ling H."/>
            <person name="Ma B."/>
            <person name="Shi X."/>
            <person name="Liu H."/>
            <person name="Dong L."/>
            <person name="Sun H."/>
            <person name="Cao Y."/>
            <person name="Gao Q."/>
            <person name="Zheng S."/>
            <person name="Li Y."/>
            <person name="Yu Y."/>
            <person name="Du H."/>
            <person name="Qi M."/>
            <person name="Li Y."/>
            <person name="Yu H."/>
            <person name="Cui Y."/>
            <person name="Wang N."/>
            <person name="Chen C."/>
            <person name="Wu H."/>
            <person name="Zhao Y."/>
            <person name="Zhang J."/>
            <person name="Li Y."/>
            <person name="Zhou W."/>
            <person name="Zhang B."/>
            <person name="Hu W."/>
            <person name="Eijk M."/>
            <person name="Tang J."/>
            <person name="Witsenboer H."/>
            <person name="Zhao S."/>
            <person name="Li Z."/>
            <person name="Zhang A."/>
            <person name="Wang D."/>
            <person name="Liang C."/>
        </authorList>
    </citation>
    <scope>NUCLEOTIDE SEQUENCE [LARGE SCALE GENOMIC DNA]</scope>
    <source>
        <strain evidence="2">cv. G1812</strain>
    </source>
</reference>
<sequence length="51" mass="5498">MAWDLGVRFPNVLLSYLACIGCAGGRCWLIGVPRSLAVLLSPMHSIGRLGR</sequence>
<keyword evidence="1" id="KW-1133">Transmembrane helix</keyword>
<evidence type="ECO:0000313" key="2">
    <source>
        <dbReference type="EnsemblPlants" id="TuG1812G0200002701.01.T01.cds298615"/>
    </source>
</evidence>
<keyword evidence="3" id="KW-1185">Reference proteome</keyword>
<dbReference type="EnsemblPlants" id="TuG1812G0200002701.01.T01">
    <property type="protein sequence ID" value="TuG1812G0200002701.01.T01.cds298615"/>
    <property type="gene ID" value="TuG1812G0200002701.01"/>
</dbReference>
<reference evidence="3" key="1">
    <citation type="journal article" date="2013" name="Nature">
        <title>Draft genome of the wheat A-genome progenitor Triticum urartu.</title>
        <authorList>
            <person name="Ling H.Q."/>
            <person name="Zhao S."/>
            <person name="Liu D."/>
            <person name="Wang J."/>
            <person name="Sun H."/>
            <person name="Zhang C."/>
            <person name="Fan H."/>
            <person name="Li D."/>
            <person name="Dong L."/>
            <person name="Tao Y."/>
            <person name="Gao C."/>
            <person name="Wu H."/>
            <person name="Li Y."/>
            <person name="Cui Y."/>
            <person name="Guo X."/>
            <person name="Zheng S."/>
            <person name="Wang B."/>
            <person name="Yu K."/>
            <person name="Liang Q."/>
            <person name="Yang W."/>
            <person name="Lou X."/>
            <person name="Chen J."/>
            <person name="Feng M."/>
            <person name="Jian J."/>
            <person name="Zhang X."/>
            <person name="Luo G."/>
            <person name="Jiang Y."/>
            <person name="Liu J."/>
            <person name="Wang Z."/>
            <person name="Sha Y."/>
            <person name="Zhang B."/>
            <person name="Wu H."/>
            <person name="Tang D."/>
            <person name="Shen Q."/>
            <person name="Xue P."/>
            <person name="Zou S."/>
            <person name="Wang X."/>
            <person name="Liu X."/>
            <person name="Wang F."/>
            <person name="Yang Y."/>
            <person name="An X."/>
            <person name="Dong Z."/>
            <person name="Zhang K."/>
            <person name="Zhang X."/>
            <person name="Luo M.C."/>
            <person name="Dvorak J."/>
            <person name="Tong Y."/>
            <person name="Wang J."/>
            <person name="Yang H."/>
            <person name="Li Z."/>
            <person name="Wang D."/>
            <person name="Zhang A."/>
            <person name="Wang J."/>
        </authorList>
    </citation>
    <scope>NUCLEOTIDE SEQUENCE</scope>
    <source>
        <strain evidence="3">cv. G1812</strain>
    </source>
</reference>
<evidence type="ECO:0000313" key="3">
    <source>
        <dbReference type="Proteomes" id="UP000015106"/>
    </source>
</evidence>
<dbReference type="Gramene" id="TuG1812G0200002701.01.T01">
    <property type="protein sequence ID" value="TuG1812G0200002701.01.T01.cds298615"/>
    <property type="gene ID" value="TuG1812G0200002701.01"/>
</dbReference>
<reference evidence="2" key="3">
    <citation type="submission" date="2022-06" db="UniProtKB">
        <authorList>
            <consortium name="EnsemblPlants"/>
        </authorList>
    </citation>
    <scope>IDENTIFICATION</scope>
</reference>
<organism evidence="2 3">
    <name type="scientific">Triticum urartu</name>
    <name type="common">Red wild einkorn</name>
    <name type="synonym">Crithodium urartu</name>
    <dbReference type="NCBI Taxonomy" id="4572"/>
    <lineage>
        <taxon>Eukaryota</taxon>
        <taxon>Viridiplantae</taxon>
        <taxon>Streptophyta</taxon>
        <taxon>Embryophyta</taxon>
        <taxon>Tracheophyta</taxon>
        <taxon>Spermatophyta</taxon>
        <taxon>Magnoliopsida</taxon>
        <taxon>Liliopsida</taxon>
        <taxon>Poales</taxon>
        <taxon>Poaceae</taxon>
        <taxon>BOP clade</taxon>
        <taxon>Pooideae</taxon>
        <taxon>Triticodae</taxon>
        <taxon>Triticeae</taxon>
        <taxon>Triticinae</taxon>
        <taxon>Triticum</taxon>
    </lineage>
</organism>
<name>A0A8R7TH99_TRIUA</name>
<accession>A0A8R7TH99</accession>